<gene>
    <name evidence="1" type="ORF">Lalb_Chr23g0275311</name>
</gene>
<dbReference type="AlphaFoldDB" id="A0A6A4N9Q9"/>
<proteinExistence type="predicted"/>
<name>A0A6A4N9Q9_LUPAL</name>
<protein>
    <submittedName>
        <fullName evidence="1">Uncharacterized protein</fullName>
    </submittedName>
</protein>
<comment type="caution">
    <text evidence="1">The sequence shown here is derived from an EMBL/GenBank/DDBJ whole genome shotgun (WGS) entry which is preliminary data.</text>
</comment>
<sequence>MEDDGTKAKVHGSKGRHCKVLSFFSREPSWGYHSYLHEDLNRPNGGVESSSNMAGIQAYRLVLFLASS</sequence>
<organism evidence="1 2">
    <name type="scientific">Lupinus albus</name>
    <name type="common">White lupine</name>
    <name type="synonym">Lupinus termis</name>
    <dbReference type="NCBI Taxonomy" id="3870"/>
    <lineage>
        <taxon>Eukaryota</taxon>
        <taxon>Viridiplantae</taxon>
        <taxon>Streptophyta</taxon>
        <taxon>Embryophyta</taxon>
        <taxon>Tracheophyta</taxon>
        <taxon>Spermatophyta</taxon>
        <taxon>Magnoliopsida</taxon>
        <taxon>eudicotyledons</taxon>
        <taxon>Gunneridae</taxon>
        <taxon>Pentapetalae</taxon>
        <taxon>rosids</taxon>
        <taxon>fabids</taxon>
        <taxon>Fabales</taxon>
        <taxon>Fabaceae</taxon>
        <taxon>Papilionoideae</taxon>
        <taxon>50 kb inversion clade</taxon>
        <taxon>genistoids sensu lato</taxon>
        <taxon>core genistoids</taxon>
        <taxon>Genisteae</taxon>
        <taxon>Lupinus</taxon>
    </lineage>
</organism>
<dbReference type="EMBL" id="WOCE01000023">
    <property type="protein sequence ID" value="KAE9587575.1"/>
    <property type="molecule type" value="Genomic_DNA"/>
</dbReference>
<dbReference type="Proteomes" id="UP000447434">
    <property type="component" value="Chromosome 23"/>
</dbReference>
<accession>A0A6A4N9Q9</accession>
<reference evidence="2" key="1">
    <citation type="journal article" date="2020" name="Nat. Commun.">
        <title>Genome sequence of the cluster root forming white lupin.</title>
        <authorList>
            <person name="Hufnagel B."/>
            <person name="Marques A."/>
            <person name="Soriano A."/>
            <person name="Marques L."/>
            <person name="Divol F."/>
            <person name="Doumas P."/>
            <person name="Sallet E."/>
            <person name="Mancinotti D."/>
            <person name="Carrere S."/>
            <person name="Marande W."/>
            <person name="Arribat S."/>
            <person name="Keller J."/>
            <person name="Huneau C."/>
            <person name="Blein T."/>
            <person name="Aime D."/>
            <person name="Laguerre M."/>
            <person name="Taylor J."/>
            <person name="Schubert V."/>
            <person name="Nelson M."/>
            <person name="Geu-Flores F."/>
            <person name="Crespi M."/>
            <person name="Gallardo-Guerrero K."/>
            <person name="Delaux P.-M."/>
            <person name="Salse J."/>
            <person name="Berges H."/>
            <person name="Guyot R."/>
            <person name="Gouzy J."/>
            <person name="Peret B."/>
        </authorList>
    </citation>
    <scope>NUCLEOTIDE SEQUENCE [LARGE SCALE GENOMIC DNA]</scope>
    <source>
        <strain evidence="2">cv. Amiga</strain>
    </source>
</reference>
<evidence type="ECO:0000313" key="2">
    <source>
        <dbReference type="Proteomes" id="UP000447434"/>
    </source>
</evidence>
<keyword evidence="2" id="KW-1185">Reference proteome</keyword>
<evidence type="ECO:0000313" key="1">
    <source>
        <dbReference type="EMBL" id="KAE9587575.1"/>
    </source>
</evidence>